<dbReference type="PROSITE" id="PS51257">
    <property type="entry name" value="PROKAR_LIPOPROTEIN"/>
    <property type="match status" value="1"/>
</dbReference>
<evidence type="ECO:0000313" key="1">
    <source>
        <dbReference type="EMBL" id="GLS01849.1"/>
    </source>
</evidence>
<dbReference type="RefSeq" id="WP_284222715.1">
    <property type="nucleotide sequence ID" value="NZ_BSOY01000040.1"/>
</dbReference>
<dbReference type="EMBL" id="BSOY01000040">
    <property type="protein sequence ID" value="GLS01849.1"/>
    <property type="molecule type" value="Genomic_DNA"/>
</dbReference>
<name>A0ABQ6BK80_9CAUL</name>
<dbReference type="Proteomes" id="UP001156921">
    <property type="component" value="Unassembled WGS sequence"/>
</dbReference>
<evidence type="ECO:0000313" key="2">
    <source>
        <dbReference type="Proteomes" id="UP001156921"/>
    </source>
</evidence>
<organism evidence="1 2">
    <name type="scientific">Brevundimonas denitrificans</name>
    <dbReference type="NCBI Taxonomy" id="1443434"/>
    <lineage>
        <taxon>Bacteria</taxon>
        <taxon>Pseudomonadati</taxon>
        <taxon>Pseudomonadota</taxon>
        <taxon>Alphaproteobacteria</taxon>
        <taxon>Caulobacterales</taxon>
        <taxon>Caulobacteraceae</taxon>
        <taxon>Brevundimonas</taxon>
    </lineage>
</organism>
<keyword evidence="2" id="KW-1185">Reference proteome</keyword>
<proteinExistence type="predicted"/>
<comment type="caution">
    <text evidence="1">The sequence shown here is derived from an EMBL/GenBank/DDBJ whole genome shotgun (WGS) entry which is preliminary data.</text>
</comment>
<reference evidence="2" key="1">
    <citation type="journal article" date="2019" name="Int. J. Syst. Evol. Microbiol.">
        <title>The Global Catalogue of Microorganisms (GCM) 10K type strain sequencing project: providing services to taxonomists for standard genome sequencing and annotation.</title>
        <authorList>
            <consortium name="The Broad Institute Genomics Platform"/>
            <consortium name="The Broad Institute Genome Sequencing Center for Infectious Disease"/>
            <person name="Wu L."/>
            <person name="Ma J."/>
        </authorList>
    </citation>
    <scope>NUCLEOTIDE SEQUENCE [LARGE SCALE GENOMIC DNA]</scope>
    <source>
        <strain evidence="2">NBRC 110107</strain>
    </source>
</reference>
<accession>A0ABQ6BK80</accession>
<gene>
    <name evidence="1" type="ORF">GCM10007859_18670</name>
</gene>
<evidence type="ECO:0008006" key="3">
    <source>
        <dbReference type="Google" id="ProtNLM"/>
    </source>
</evidence>
<protein>
    <recommendedName>
        <fullName evidence="3">Lipoprotein</fullName>
    </recommendedName>
</protein>
<sequence>MVFELKACRRTATALVLAGSVVVGCDRAVEPAAPPAPGPAPAPSPTLDRAAILTAIDAAASDAAAGVARAGPDPLVGRSFSLRVAFGCFGPEGVPPVGAANSEGRPRWAISDDGRAIRLTLSPSDWTDGDVSGPAPEGLETLSGVWINQPWMRSEACPAWSIREADAPAVPPPARVAALVMVRPTGASRVGRAGDQTFTHTVRAEGEAPVARPAQGYRLVLEGRLVGWADERVIRCRVVSPDRPPACVVGAAVDRIAFEDGAAGAVLSEWRPG</sequence>